<dbReference type="AlphaFoldDB" id="A0A7R8W250"/>
<evidence type="ECO:0000256" key="8">
    <source>
        <dbReference type="ARBA" id="ARBA00023136"/>
    </source>
</evidence>
<comment type="catalytic activity">
    <reaction evidence="10">
        <text>L-cystine(out) + H(+)(out) = L-cystine(in) + H(+)(in)</text>
        <dbReference type="Rhea" id="RHEA:66172"/>
        <dbReference type="ChEBI" id="CHEBI:15378"/>
        <dbReference type="ChEBI" id="CHEBI:35491"/>
    </reaction>
    <physiologicalReaction direction="left-to-right" evidence="10">
        <dbReference type="Rhea" id="RHEA:66173"/>
    </physiologicalReaction>
</comment>
<keyword evidence="9" id="KW-0458">Lysosome</keyword>
<keyword evidence="6" id="KW-0769">Symport</keyword>
<feature type="transmembrane region" description="Helical" evidence="12">
    <location>
        <begin position="163"/>
        <end position="183"/>
    </location>
</feature>
<evidence type="ECO:0000256" key="2">
    <source>
        <dbReference type="ARBA" id="ARBA00006855"/>
    </source>
</evidence>
<keyword evidence="8 12" id="KW-0472">Membrane</keyword>
<name>A0A7R8W250_9CRUS</name>
<sequence>NHLPVQNESRQLSLVRQHPSKLSIIPSTWTFDPGSNSSDQFLIMTLEAGQSGIGINRTDITISNPEEAFMRVTIFKSYIVETISFLIGWIYTIAWSISFYPQVYTNWKRRSVRGLSLDFVVINLVGFLCYNAFNCALYWSNPIQEQYYERHPMGVIPVTLNDVGFSLHACVLCSITLLQCFVYERGAQSGRISGPLSVCLGLCCLVAAIAFALTIGRVIILLDFLYILGYIKLFITLIKYIPQVYFNYQRKSTCGWSIHTVLLDVTGGTFSITQMMLLAYNHDDWGSVLGDPTKLGLGFISISFDAVFIVQHYFLYKDSGEGYEWIADPEVTMVNPDIDTEDSEELDSTNQPFKRD</sequence>
<feature type="compositionally biased region" description="Acidic residues" evidence="11">
    <location>
        <begin position="338"/>
        <end position="347"/>
    </location>
</feature>
<protein>
    <submittedName>
        <fullName evidence="13">Uncharacterized protein</fullName>
    </submittedName>
</protein>
<dbReference type="Pfam" id="PF04193">
    <property type="entry name" value="PQ-loop"/>
    <property type="match status" value="2"/>
</dbReference>
<gene>
    <name evidence="13" type="ORF">CTOB1V02_LOCUS1382</name>
</gene>
<dbReference type="OrthoDB" id="75720at2759"/>
<keyword evidence="3" id="KW-0813">Transport</keyword>
<evidence type="ECO:0000256" key="5">
    <source>
        <dbReference type="ARBA" id="ARBA00022737"/>
    </source>
</evidence>
<feature type="transmembrane region" description="Helical" evidence="12">
    <location>
        <begin position="195"/>
        <end position="213"/>
    </location>
</feature>
<feature type="transmembrane region" description="Helical" evidence="12">
    <location>
        <begin position="78"/>
        <end position="100"/>
    </location>
</feature>
<evidence type="ECO:0000256" key="11">
    <source>
        <dbReference type="SAM" id="MobiDB-lite"/>
    </source>
</evidence>
<comment type="subcellular location">
    <subcellularLocation>
        <location evidence="1">Lysosome membrane</location>
        <topology evidence="1">Multi-pass membrane protein</topology>
    </subcellularLocation>
</comment>
<feature type="transmembrane region" description="Helical" evidence="12">
    <location>
        <begin position="261"/>
        <end position="280"/>
    </location>
</feature>
<comment type="similarity">
    <text evidence="2">Belongs to the cystinosin family.</text>
</comment>
<keyword evidence="4 12" id="KW-0812">Transmembrane</keyword>
<evidence type="ECO:0000256" key="9">
    <source>
        <dbReference type="ARBA" id="ARBA00023228"/>
    </source>
</evidence>
<feature type="non-terminal residue" evidence="13">
    <location>
        <position position="1"/>
    </location>
</feature>
<dbReference type="GO" id="GO:0015184">
    <property type="term" value="F:L-cystine transmembrane transporter activity"/>
    <property type="evidence" value="ECO:0007669"/>
    <property type="project" value="TreeGrafter"/>
</dbReference>
<dbReference type="NCBIfam" id="TIGR00951">
    <property type="entry name" value="2A43"/>
    <property type="match status" value="1"/>
</dbReference>
<dbReference type="Gene3D" id="1.20.1280.290">
    <property type="match status" value="2"/>
</dbReference>
<keyword evidence="5" id="KW-0677">Repeat</keyword>
<dbReference type="PANTHER" id="PTHR13131:SF5">
    <property type="entry name" value="CYSTINOSIN"/>
    <property type="match status" value="1"/>
</dbReference>
<evidence type="ECO:0000256" key="12">
    <source>
        <dbReference type="SAM" id="Phobius"/>
    </source>
</evidence>
<dbReference type="EMBL" id="OB660193">
    <property type="protein sequence ID" value="CAD7223397.1"/>
    <property type="molecule type" value="Genomic_DNA"/>
</dbReference>
<evidence type="ECO:0000256" key="6">
    <source>
        <dbReference type="ARBA" id="ARBA00022847"/>
    </source>
</evidence>
<feature type="region of interest" description="Disordered" evidence="11">
    <location>
        <begin position="337"/>
        <end position="356"/>
    </location>
</feature>
<evidence type="ECO:0000256" key="4">
    <source>
        <dbReference type="ARBA" id="ARBA00022692"/>
    </source>
</evidence>
<evidence type="ECO:0000256" key="7">
    <source>
        <dbReference type="ARBA" id="ARBA00022989"/>
    </source>
</evidence>
<evidence type="ECO:0000313" key="13">
    <source>
        <dbReference type="EMBL" id="CAD7223397.1"/>
    </source>
</evidence>
<dbReference type="SMART" id="SM00679">
    <property type="entry name" value="CTNS"/>
    <property type="match status" value="2"/>
</dbReference>
<evidence type="ECO:0000256" key="1">
    <source>
        <dbReference type="ARBA" id="ARBA00004155"/>
    </source>
</evidence>
<dbReference type="PANTHER" id="PTHR13131">
    <property type="entry name" value="CYSTINOSIN"/>
    <property type="match status" value="1"/>
</dbReference>
<feature type="transmembrane region" description="Helical" evidence="12">
    <location>
        <begin position="295"/>
        <end position="316"/>
    </location>
</feature>
<feature type="transmembrane region" description="Helical" evidence="12">
    <location>
        <begin position="219"/>
        <end position="241"/>
    </location>
</feature>
<keyword evidence="7 12" id="KW-1133">Transmembrane helix</keyword>
<dbReference type="GO" id="GO:0015293">
    <property type="term" value="F:symporter activity"/>
    <property type="evidence" value="ECO:0007669"/>
    <property type="project" value="UniProtKB-KW"/>
</dbReference>
<accession>A0A7R8W250</accession>
<organism evidence="13">
    <name type="scientific">Cyprideis torosa</name>
    <dbReference type="NCBI Taxonomy" id="163714"/>
    <lineage>
        <taxon>Eukaryota</taxon>
        <taxon>Metazoa</taxon>
        <taxon>Ecdysozoa</taxon>
        <taxon>Arthropoda</taxon>
        <taxon>Crustacea</taxon>
        <taxon>Oligostraca</taxon>
        <taxon>Ostracoda</taxon>
        <taxon>Podocopa</taxon>
        <taxon>Podocopida</taxon>
        <taxon>Cytherocopina</taxon>
        <taxon>Cytheroidea</taxon>
        <taxon>Cytherideidae</taxon>
        <taxon>Cyprideis</taxon>
    </lineage>
</organism>
<dbReference type="InterPro" id="IPR005282">
    <property type="entry name" value="LC_transporter"/>
</dbReference>
<proteinExistence type="inferred from homology"/>
<evidence type="ECO:0000256" key="3">
    <source>
        <dbReference type="ARBA" id="ARBA00022448"/>
    </source>
</evidence>
<reference evidence="13" key="1">
    <citation type="submission" date="2020-11" db="EMBL/GenBank/DDBJ databases">
        <authorList>
            <person name="Tran Van P."/>
        </authorList>
    </citation>
    <scope>NUCLEOTIDE SEQUENCE</scope>
</reference>
<dbReference type="FunFam" id="1.20.1280.290:FF:000016">
    <property type="entry name" value="Cystinosin homolog"/>
    <property type="match status" value="1"/>
</dbReference>
<feature type="transmembrane region" description="Helical" evidence="12">
    <location>
        <begin position="112"/>
        <end position="133"/>
    </location>
</feature>
<evidence type="ECO:0000256" key="10">
    <source>
        <dbReference type="ARBA" id="ARBA00048473"/>
    </source>
</evidence>
<dbReference type="GO" id="GO:0005765">
    <property type="term" value="C:lysosomal membrane"/>
    <property type="evidence" value="ECO:0007669"/>
    <property type="project" value="UniProtKB-SubCell"/>
</dbReference>
<dbReference type="InterPro" id="IPR006603">
    <property type="entry name" value="PQ-loop_rpt"/>
</dbReference>